<dbReference type="GO" id="GO:0005891">
    <property type="term" value="C:voltage-gated calcium channel complex"/>
    <property type="evidence" value="ECO:0007669"/>
    <property type="project" value="TreeGrafter"/>
</dbReference>
<evidence type="ECO:0000256" key="8">
    <source>
        <dbReference type="ARBA" id="ARBA00022882"/>
    </source>
</evidence>
<keyword evidence="4" id="KW-0107">Calcium channel</keyword>
<keyword evidence="11 15" id="KW-0472">Membrane</keyword>
<keyword evidence="2" id="KW-0813">Transport</keyword>
<feature type="region of interest" description="Disordered" evidence="14">
    <location>
        <begin position="1168"/>
        <end position="1218"/>
    </location>
</feature>
<evidence type="ECO:0000256" key="4">
    <source>
        <dbReference type="ARBA" id="ARBA00022673"/>
    </source>
</evidence>
<dbReference type="InterPro" id="IPR036465">
    <property type="entry name" value="vWFA_dom_sf"/>
</dbReference>
<feature type="chain" id="PRO_5038054180" evidence="16">
    <location>
        <begin position="21"/>
        <end position="1274"/>
    </location>
</feature>
<evidence type="ECO:0000256" key="11">
    <source>
        <dbReference type="ARBA" id="ARBA00023136"/>
    </source>
</evidence>
<dbReference type="AlphaFoldDB" id="A0A914I0S9"/>
<keyword evidence="8" id="KW-0851">Voltage-gated channel</keyword>
<dbReference type="PROSITE" id="PS50234">
    <property type="entry name" value="VWFA"/>
    <property type="match status" value="1"/>
</dbReference>
<evidence type="ECO:0000256" key="7">
    <source>
        <dbReference type="ARBA" id="ARBA00022837"/>
    </source>
</evidence>
<feature type="compositionally biased region" description="Polar residues" evidence="14">
    <location>
        <begin position="1198"/>
        <end position="1217"/>
    </location>
</feature>
<dbReference type="SMART" id="SM00327">
    <property type="entry name" value="VWA"/>
    <property type="match status" value="1"/>
</dbReference>
<evidence type="ECO:0000256" key="5">
    <source>
        <dbReference type="ARBA" id="ARBA00022692"/>
    </source>
</evidence>
<dbReference type="PANTHER" id="PTHR10166">
    <property type="entry name" value="VOLTAGE-DEPENDENT CALCIUM CHANNEL SUBUNIT ALPHA-2/DELTA-RELATED"/>
    <property type="match status" value="1"/>
</dbReference>
<evidence type="ECO:0000259" key="17">
    <source>
        <dbReference type="PROSITE" id="PS50234"/>
    </source>
</evidence>
<keyword evidence="13" id="KW-0407">Ion channel</keyword>
<evidence type="ECO:0000256" key="9">
    <source>
        <dbReference type="ARBA" id="ARBA00022989"/>
    </source>
</evidence>
<feature type="domain" description="VWFA" evidence="17">
    <location>
        <begin position="271"/>
        <end position="510"/>
    </location>
</feature>
<keyword evidence="7" id="KW-0106">Calcium</keyword>
<accession>A0A914I0S9</accession>
<keyword evidence="5 15" id="KW-0812">Transmembrane</keyword>
<dbReference type="SUPFAM" id="SSF53300">
    <property type="entry name" value="vWA-like"/>
    <property type="match status" value="1"/>
</dbReference>
<protein>
    <submittedName>
        <fullName evidence="19">VWFA domain-containing protein</fullName>
    </submittedName>
</protein>
<feature type="signal peptide" evidence="16">
    <location>
        <begin position="1"/>
        <end position="20"/>
    </location>
</feature>
<reference evidence="19" key="1">
    <citation type="submission" date="2022-11" db="UniProtKB">
        <authorList>
            <consortium name="WormBaseParasite"/>
        </authorList>
    </citation>
    <scope>IDENTIFICATION</scope>
</reference>
<dbReference type="InterPro" id="IPR051173">
    <property type="entry name" value="Ca_channel_alpha-2/delta"/>
</dbReference>
<evidence type="ECO:0000256" key="2">
    <source>
        <dbReference type="ARBA" id="ARBA00022448"/>
    </source>
</evidence>
<comment type="subcellular location">
    <subcellularLocation>
        <location evidence="1">Membrane</location>
        <topology evidence="1">Single-pass type I membrane protein</topology>
    </subcellularLocation>
</comment>
<dbReference type="InterPro" id="IPR013608">
    <property type="entry name" value="VWA_N"/>
</dbReference>
<evidence type="ECO:0000256" key="15">
    <source>
        <dbReference type="SAM" id="Phobius"/>
    </source>
</evidence>
<keyword evidence="18" id="KW-1185">Reference proteome</keyword>
<evidence type="ECO:0000256" key="13">
    <source>
        <dbReference type="ARBA" id="ARBA00023303"/>
    </source>
</evidence>
<evidence type="ECO:0000256" key="10">
    <source>
        <dbReference type="ARBA" id="ARBA00023065"/>
    </source>
</evidence>
<keyword evidence="6 16" id="KW-0732">Signal</keyword>
<dbReference type="Pfam" id="PF08399">
    <property type="entry name" value="VWA_N"/>
    <property type="match status" value="1"/>
</dbReference>
<organism evidence="18 19">
    <name type="scientific">Globodera rostochiensis</name>
    <name type="common">Golden nematode worm</name>
    <name type="synonym">Heterodera rostochiensis</name>
    <dbReference type="NCBI Taxonomy" id="31243"/>
    <lineage>
        <taxon>Eukaryota</taxon>
        <taxon>Metazoa</taxon>
        <taxon>Ecdysozoa</taxon>
        <taxon>Nematoda</taxon>
        <taxon>Chromadorea</taxon>
        <taxon>Rhabditida</taxon>
        <taxon>Tylenchina</taxon>
        <taxon>Tylenchomorpha</taxon>
        <taxon>Tylenchoidea</taxon>
        <taxon>Heteroderidae</taxon>
        <taxon>Heteroderinae</taxon>
        <taxon>Globodera</taxon>
    </lineage>
</organism>
<evidence type="ECO:0000256" key="3">
    <source>
        <dbReference type="ARBA" id="ARBA00022568"/>
    </source>
</evidence>
<dbReference type="Pfam" id="PF13519">
    <property type="entry name" value="VWA_2"/>
    <property type="match status" value="1"/>
</dbReference>
<dbReference type="WBParaSite" id="Gr19_v10_g5817.t1">
    <property type="protein sequence ID" value="Gr19_v10_g5817.t1"/>
    <property type="gene ID" value="Gr19_v10_g5817"/>
</dbReference>
<evidence type="ECO:0000313" key="19">
    <source>
        <dbReference type="WBParaSite" id="Gr19_v10_g5817.t1"/>
    </source>
</evidence>
<keyword evidence="3" id="KW-0109">Calcium transport</keyword>
<evidence type="ECO:0000256" key="16">
    <source>
        <dbReference type="SAM" id="SignalP"/>
    </source>
</evidence>
<evidence type="ECO:0000256" key="6">
    <source>
        <dbReference type="ARBA" id="ARBA00022729"/>
    </source>
</evidence>
<name>A0A914I0S9_GLORO</name>
<dbReference type="Proteomes" id="UP000887572">
    <property type="component" value="Unplaced"/>
</dbReference>
<sequence>MNCSPFLIVLLVPSLPLLLAADGKSAGTKADQSVIKKADQLSRALLSIFKDGTKVDEIEKAYSNVADAEIFDPKTELDMVKTEMEQYLKSRTAVAWNAKLSLEQRHLISTSREALENGTFSMESLNNPNSPNFVRYLNAKRMSDAAMIYRDGQFLAAVEANATIEVRLRPNPNFHGLATSSDASAVHVPTPIYNRDAQLLERIQWSDIDQQYRRNREQLKDLNFQKFCSESGFLRYFPSASWLWEDRYSELDLYDCRNTEWYVNAATTPRNLLILLDTSGSMLGQRFEIARQTIETILGTLSDNDFFNIIHFSKQAILLEECDGRELVQATLRNKKLLLSRLYNISSEGKADYELALHKAFVALMNLPDESVFLRSKEEAAREATRREAAKVPETETPADGIRRIVLEDNVLTVPKRFLEAINKFTGSQQRMGCQDMIILITDGAPGFYREIFDLYNREKRVRFFSFVVGEEAKDFEQVRWMACANRGFMAHISSMADVQEKVQQYVRVLSRTVSRQKAAFSEATPLWSEATRERMSDDFIVSVSFPSLHFALLDGSGYALIHPQLRPLEATGELKAGFNSLDWQDVEAQGTHSNWLHSFKCASGKIEPQSQRTLFAVEKMRHVYPQENHYQVVCIDGTPYSLVLAMPSGDTKRLKRVRSSEEVQLNWLKGNDWRLHPNWRYCHLNDSDAAMGPERAFREYAKQMKSGGNMPEFCRHRRGLVARALLDLQASNGFSELWRQEWERNKKNGVHLAFFVAPSGVVRFHNQSLGDRLLYAHPHLSATESGGSNQAYKHFLLELNPNAAEADFFRRAVRQPPDQITFDLNRETRLWQGHGRKTAYGHAENESLLALAYKTVRVDEAVAGVAGIEFLYDTLVAQMRHIGCLSTDNDRIRCYLLDEHGYVFFSSSHSTRYSDFIHSNIVLPQIALQTAQNMTLSGRKRKGQRAYIANRVAQQQGAFAGGANPPSGHQLELGRFFGHLNRVAEWTMELLLRKGLYKRLYFTDAQAVCDSQSAPTDWSSSQTWAPTAVAASAHRLAAFLQSSLSSTFCLLLQFGAFLSALLLPTELAHGLQLNTFASLLKVNDGRFPCRQHAAFYLAQPQVSAGGTDGALLESDSYERPCRQNAAQCAVRVFASWVPRTNLLLVTVHQGARSHCFHSDPAHCPMSQPSEIPFGFSSSQPPPDGVAEEPSPAAAANGQGTARQCATSRPQPRQQPKQCLRDEFPENEPTNEGCVGASATGARETERSLFWMAFLSSLLALGITSSTIVGFWRA</sequence>
<proteinExistence type="predicted"/>
<keyword evidence="12" id="KW-0325">Glycoprotein</keyword>
<dbReference type="GO" id="GO:0005245">
    <property type="term" value="F:voltage-gated calcium channel activity"/>
    <property type="evidence" value="ECO:0007669"/>
    <property type="project" value="TreeGrafter"/>
</dbReference>
<dbReference type="InterPro" id="IPR002035">
    <property type="entry name" value="VWF_A"/>
</dbReference>
<feature type="transmembrane region" description="Helical" evidence="15">
    <location>
        <begin position="1249"/>
        <end position="1272"/>
    </location>
</feature>
<evidence type="ECO:0000256" key="14">
    <source>
        <dbReference type="SAM" id="MobiDB-lite"/>
    </source>
</evidence>
<keyword evidence="9 15" id="KW-1133">Transmembrane helix</keyword>
<dbReference type="Gene3D" id="3.40.50.410">
    <property type="entry name" value="von Willebrand factor, type A domain"/>
    <property type="match status" value="2"/>
</dbReference>
<keyword evidence="10" id="KW-0406">Ion transport</keyword>
<evidence type="ECO:0000313" key="18">
    <source>
        <dbReference type="Proteomes" id="UP000887572"/>
    </source>
</evidence>
<evidence type="ECO:0000256" key="12">
    <source>
        <dbReference type="ARBA" id="ARBA00023180"/>
    </source>
</evidence>
<evidence type="ECO:0000256" key="1">
    <source>
        <dbReference type="ARBA" id="ARBA00004479"/>
    </source>
</evidence>
<dbReference type="PANTHER" id="PTHR10166:SF37">
    <property type="entry name" value="STOLID, ISOFORM H"/>
    <property type="match status" value="1"/>
</dbReference>